<proteinExistence type="predicted"/>
<dbReference type="EMBL" id="SRPW01004468">
    <property type="protein sequence ID" value="KAG5982220.1"/>
    <property type="molecule type" value="Genomic_DNA"/>
</dbReference>
<dbReference type="InterPro" id="IPR042098">
    <property type="entry name" value="TauD-like_sf"/>
</dbReference>
<reference evidence="3" key="1">
    <citation type="journal article" date="2020" name="bioRxiv">
        <title>Whole genome comparisons of ergot fungi reveals the divergence and evolution of species within the genus Claviceps are the result of varying mechanisms driving genome evolution and host range expansion.</title>
        <authorList>
            <person name="Wyka S.A."/>
            <person name="Mondo S.J."/>
            <person name="Liu M."/>
            <person name="Dettman J."/>
            <person name="Nalam V."/>
            <person name="Broders K.D."/>
        </authorList>
    </citation>
    <scope>NUCLEOTIDE SEQUENCE</scope>
    <source>
        <strain evidence="3">CCC 602</strain>
    </source>
</reference>
<name>A0A9P7N1U2_9HYPO</name>
<dbReference type="Pfam" id="PF02668">
    <property type="entry name" value="TauD"/>
    <property type="match status" value="1"/>
</dbReference>
<evidence type="ECO:0000259" key="2">
    <source>
        <dbReference type="Pfam" id="PF02668"/>
    </source>
</evidence>
<keyword evidence="1" id="KW-0560">Oxidoreductase</keyword>
<keyword evidence="4" id="KW-1185">Reference proteome</keyword>
<dbReference type="AlphaFoldDB" id="A0A9P7N1U2"/>
<dbReference type="InterPro" id="IPR003819">
    <property type="entry name" value="TauD/TfdA-like"/>
</dbReference>
<dbReference type="SUPFAM" id="SSF51197">
    <property type="entry name" value="Clavaminate synthase-like"/>
    <property type="match status" value="1"/>
</dbReference>
<dbReference type="Proteomes" id="UP000748025">
    <property type="component" value="Unassembled WGS sequence"/>
</dbReference>
<evidence type="ECO:0000313" key="4">
    <source>
        <dbReference type="Proteomes" id="UP000748025"/>
    </source>
</evidence>
<sequence length="133" mass="15084">MITNFGRAALLGSASHPRPDNLPKLTSIQIEALDAVEAIAKATQLEIQTQAGDIHFINNLAILHRREGFVNGTSYMEKRHLVRMRLRDDTVGWSIPQELQHEWTQAFANQALARVWHVEPMPDGYFPLRSQSN</sequence>
<accession>A0A9P7N1U2</accession>
<gene>
    <name evidence="3" type="ORF">E4U43_006467</name>
</gene>
<dbReference type="OrthoDB" id="5224680at2759"/>
<comment type="caution">
    <text evidence="3">The sequence shown here is derived from an EMBL/GenBank/DDBJ whole genome shotgun (WGS) entry which is preliminary data.</text>
</comment>
<dbReference type="GO" id="GO:0016491">
    <property type="term" value="F:oxidoreductase activity"/>
    <property type="evidence" value="ECO:0007669"/>
    <property type="project" value="UniProtKB-KW"/>
</dbReference>
<evidence type="ECO:0000313" key="3">
    <source>
        <dbReference type="EMBL" id="KAG5982220.1"/>
    </source>
</evidence>
<organism evidence="3 4">
    <name type="scientific">Claviceps pusilla</name>
    <dbReference type="NCBI Taxonomy" id="123648"/>
    <lineage>
        <taxon>Eukaryota</taxon>
        <taxon>Fungi</taxon>
        <taxon>Dikarya</taxon>
        <taxon>Ascomycota</taxon>
        <taxon>Pezizomycotina</taxon>
        <taxon>Sordariomycetes</taxon>
        <taxon>Hypocreomycetidae</taxon>
        <taxon>Hypocreales</taxon>
        <taxon>Clavicipitaceae</taxon>
        <taxon>Claviceps</taxon>
    </lineage>
</organism>
<protein>
    <recommendedName>
        <fullName evidence="2">TauD/TfdA-like domain-containing protein</fullName>
    </recommendedName>
</protein>
<evidence type="ECO:0000256" key="1">
    <source>
        <dbReference type="ARBA" id="ARBA00023002"/>
    </source>
</evidence>
<dbReference type="Gene3D" id="3.60.130.10">
    <property type="entry name" value="Clavaminate synthase-like"/>
    <property type="match status" value="1"/>
</dbReference>
<feature type="domain" description="TauD/TfdA-like" evidence="2">
    <location>
        <begin position="5"/>
        <end position="84"/>
    </location>
</feature>